<evidence type="ECO:0000259" key="1">
    <source>
        <dbReference type="PROSITE" id="PS50878"/>
    </source>
</evidence>
<sequence length="103" mass="11772">MYTNIAGEKAVTTLLEVLEREEDILEAERIEKELLTRLSNLTVSTIYITFNGNICEQIFELPMGSPSPSPLANVYMDRLGKECEKSPLQPRVVMRYLDDDFTL</sequence>
<dbReference type="PROSITE" id="PS50878">
    <property type="entry name" value="RT_POL"/>
    <property type="match status" value="1"/>
</dbReference>
<name>A0A3S5AWZ3_9PLAT</name>
<evidence type="ECO:0000313" key="2">
    <source>
        <dbReference type="EMBL" id="VEL30717.1"/>
    </source>
</evidence>
<dbReference type="InterPro" id="IPR000477">
    <property type="entry name" value="RT_dom"/>
</dbReference>
<evidence type="ECO:0000313" key="3">
    <source>
        <dbReference type="Proteomes" id="UP000784294"/>
    </source>
</evidence>
<comment type="caution">
    <text evidence="2">The sequence shown here is derived from an EMBL/GenBank/DDBJ whole genome shotgun (WGS) entry which is preliminary data.</text>
</comment>
<organism evidence="2 3">
    <name type="scientific">Protopolystoma xenopodis</name>
    <dbReference type="NCBI Taxonomy" id="117903"/>
    <lineage>
        <taxon>Eukaryota</taxon>
        <taxon>Metazoa</taxon>
        <taxon>Spiralia</taxon>
        <taxon>Lophotrochozoa</taxon>
        <taxon>Platyhelminthes</taxon>
        <taxon>Monogenea</taxon>
        <taxon>Polyopisthocotylea</taxon>
        <taxon>Polystomatidea</taxon>
        <taxon>Polystomatidae</taxon>
        <taxon>Protopolystoma</taxon>
    </lineage>
</organism>
<gene>
    <name evidence="2" type="ORF">PXEA_LOCUS24157</name>
</gene>
<protein>
    <recommendedName>
        <fullName evidence="1">Reverse transcriptase domain-containing protein</fullName>
    </recommendedName>
</protein>
<keyword evidence="3" id="KW-1185">Reference proteome</keyword>
<dbReference type="AlphaFoldDB" id="A0A3S5AWZ3"/>
<dbReference type="EMBL" id="CAAALY010114820">
    <property type="protein sequence ID" value="VEL30717.1"/>
    <property type="molecule type" value="Genomic_DNA"/>
</dbReference>
<feature type="domain" description="Reverse transcriptase" evidence="1">
    <location>
        <begin position="1"/>
        <end position="103"/>
    </location>
</feature>
<dbReference type="Proteomes" id="UP000784294">
    <property type="component" value="Unassembled WGS sequence"/>
</dbReference>
<accession>A0A3S5AWZ3</accession>
<proteinExistence type="predicted"/>
<reference evidence="2" key="1">
    <citation type="submission" date="2018-11" db="EMBL/GenBank/DDBJ databases">
        <authorList>
            <consortium name="Pathogen Informatics"/>
        </authorList>
    </citation>
    <scope>NUCLEOTIDE SEQUENCE</scope>
</reference>